<name>A0A420TZC1_GIBIN</name>
<dbReference type="AlphaFoldDB" id="A0A420TZC1"/>
<feature type="compositionally biased region" description="Pro residues" evidence="1">
    <location>
        <begin position="89"/>
        <end position="100"/>
    </location>
</feature>
<evidence type="ECO:0000256" key="1">
    <source>
        <dbReference type="SAM" id="MobiDB-lite"/>
    </source>
</evidence>
<keyword evidence="2" id="KW-0472">Membrane</keyword>
<keyword evidence="2" id="KW-0812">Transmembrane</keyword>
<evidence type="ECO:0000313" key="3">
    <source>
        <dbReference type="EMBL" id="RKL46861.1"/>
    </source>
</evidence>
<organism evidence="3 4">
    <name type="scientific">Gibberella intermedia</name>
    <name type="common">Bulb rot disease fungus</name>
    <name type="synonym">Fusarium proliferatum</name>
    <dbReference type="NCBI Taxonomy" id="948311"/>
    <lineage>
        <taxon>Eukaryota</taxon>
        <taxon>Fungi</taxon>
        <taxon>Dikarya</taxon>
        <taxon>Ascomycota</taxon>
        <taxon>Pezizomycotina</taxon>
        <taxon>Sordariomycetes</taxon>
        <taxon>Hypocreomycetidae</taxon>
        <taxon>Hypocreales</taxon>
        <taxon>Nectriaceae</taxon>
        <taxon>Fusarium</taxon>
        <taxon>Fusarium fujikuroi species complex</taxon>
    </lineage>
</organism>
<keyword evidence="2" id="KW-1133">Transmembrane helix</keyword>
<evidence type="ECO:0000313" key="4">
    <source>
        <dbReference type="Proteomes" id="UP000283569"/>
    </source>
</evidence>
<sequence>MVADTVLLGWAILSVVIAVVYWICYWIAYGCKSKKQFQDEEQGEVVVNREENYESIFVNPPEQPIPSYTSTSLRGSRRSRGSHDTELPPYKPIGTPPPSYIPAYKAIQPDST</sequence>
<accession>A0A420TZC1</accession>
<dbReference type="Proteomes" id="UP000283569">
    <property type="component" value="Unassembled WGS sequence"/>
</dbReference>
<reference evidence="3 4" key="1">
    <citation type="journal article" date="2018" name="Sci. Rep.">
        <title>Characterisation of pathogen-specific regions and novel effector candidates in Fusarium oxysporum f. sp. cepae.</title>
        <authorList>
            <person name="Armitage A.D."/>
            <person name="Taylor A."/>
            <person name="Sobczyk M.K."/>
            <person name="Baxter L."/>
            <person name="Greenfield B.P."/>
            <person name="Bates H.J."/>
            <person name="Wilson F."/>
            <person name="Jackson A.C."/>
            <person name="Ott S."/>
            <person name="Harrison R.J."/>
            <person name="Clarkson J.P."/>
        </authorList>
    </citation>
    <scope>NUCLEOTIDE SEQUENCE [LARGE SCALE GENOMIC DNA]</scope>
    <source>
        <strain evidence="3 4">Fp_A8</strain>
    </source>
</reference>
<protein>
    <submittedName>
        <fullName evidence="3">Uncharacterized protein</fullName>
    </submittedName>
</protein>
<evidence type="ECO:0000256" key="2">
    <source>
        <dbReference type="SAM" id="Phobius"/>
    </source>
</evidence>
<comment type="caution">
    <text evidence="3">The sequence shown here is derived from an EMBL/GenBank/DDBJ whole genome shotgun (WGS) entry which is preliminary data.</text>
</comment>
<feature type="transmembrane region" description="Helical" evidence="2">
    <location>
        <begin position="6"/>
        <end position="28"/>
    </location>
</feature>
<dbReference type="EMBL" id="MRDB01000006">
    <property type="protein sequence ID" value="RKL46861.1"/>
    <property type="molecule type" value="Genomic_DNA"/>
</dbReference>
<proteinExistence type="predicted"/>
<feature type="region of interest" description="Disordered" evidence="1">
    <location>
        <begin position="59"/>
        <end position="112"/>
    </location>
</feature>
<gene>
    <name evidence="3" type="ORF">BFJ72_g2601</name>
</gene>